<dbReference type="SUPFAM" id="SSF141734">
    <property type="entry name" value="HisI-like"/>
    <property type="match status" value="1"/>
</dbReference>
<feature type="domain" description="Phosphoribosyl-AMP cyclohydrolase" evidence="7">
    <location>
        <begin position="88"/>
        <end position="161"/>
    </location>
</feature>
<evidence type="ECO:0000256" key="1">
    <source>
        <dbReference type="ARBA" id="ARBA00000024"/>
    </source>
</evidence>
<evidence type="ECO:0000256" key="3">
    <source>
        <dbReference type="ARBA" id="ARBA00012721"/>
    </source>
</evidence>
<sequence>MLTVVYATSQPGSISDLKRMPETELEAARKNLPPGTEELVDCDEDTILFLHPTFSKSELFPLTDQAILHFQDELIPVITLDRSGNVLMQAFTNRESLALTLESGFGTYYSRSRKSLWKKGDTSGHVQNVKEVLTPSDGKFLVYVVEQSGAACHEGYYSCFFRERKGGSLRVLNVPFLGKE</sequence>
<reference evidence="8" key="1">
    <citation type="journal article" date="2019" name="PLoS Negl. Trop. Dis.">
        <title>Revisiting the worldwide diversity of Leptospira species in the environment.</title>
        <authorList>
            <person name="Vincent A.T."/>
            <person name="Schiettekatte O."/>
            <person name="Bourhy P."/>
            <person name="Veyrier F.J."/>
            <person name="Picardeau M."/>
        </authorList>
    </citation>
    <scope>NUCLEOTIDE SEQUENCE [LARGE SCALE GENOMIC DNA]</scope>
    <source>
        <strain evidence="8">SCS5</strain>
    </source>
</reference>
<comment type="caution">
    <text evidence="8">The sequence shown here is derived from an EMBL/GenBank/DDBJ whole genome shotgun (WGS) entry which is preliminary data.</text>
</comment>
<comment type="catalytic activity">
    <reaction evidence="1">
        <text>1-(5-phospho-beta-D-ribosyl)-5'-AMP + H2O = 1-(5-phospho-beta-D-ribosyl)-5-[(5-phospho-beta-D-ribosylamino)methylideneamino]imidazole-4-carboxamide</text>
        <dbReference type="Rhea" id="RHEA:20049"/>
        <dbReference type="ChEBI" id="CHEBI:15377"/>
        <dbReference type="ChEBI" id="CHEBI:58435"/>
        <dbReference type="ChEBI" id="CHEBI:59457"/>
        <dbReference type="EC" id="3.5.4.19"/>
    </reaction>
</comment>
<dbReference type="PANTHER" id="PTHR42945">
    <property type="entry name" value="HISTIDINE BIOSYNTHESIS BIFUNCTIONAL PROTEIN"/>
    <property type="match status" value="1"/>
</dbReference>
<accession>A0A4R9GTT0</accession>
<evidence type="ECO:0000256" key="2">
    <source>
        <dbReference type="ARBA" id="ARBA00005169"/>
    </source>
</evidence>
<name>A0A4R9GTT0_9LEPT</name>
<gene>
    <name evidence="8" type="ORF">EHO61_02785</name>
</gene>
<keyword evidence="9" id="KW-1185">Reference proteome</keyword>
<evidence type="ECO:0000313" key="9">
    <source>
        <dbReference type="Proteomes" id="UP000297855"/>
    </source>
</evidence>
<comment type="pathway">
    <text evidence="2">Amino-acid biosynthesis; L-histidine biosynthesis; L-histidine from 5-phospho-alpha-D-ribose 1-diphosphate: step 3/9.</text>
</comment>
<dbReference type="OrthoDB" id="9795769at2"/>
<dbReference type="AlphaFoldDB" id="A0A4R9GTT0"/>
<dbReference type="Proteomes" id="UP000297855">
    <property type="component" value="Unassembled WGS sequence"/>
</dbReference>
<evidence type="ECO:0000259" key="7">
    <source>
        <dbReference type="Pfam" id="PF01502"/>
    </source>
</evidence>
<dbReference type="EMBL" id="RQEV01000003">
    <property type="protein sequence ID" value="TGK21265.1"/>
    <property type="molecule type" value="Genomic_DNA"/>
</dbReference>
<dbReference type="EC" id="3.5.4.19" evidence="3"/>
<keyword evidence="5 8" id="KW-0378">Hydrolase</keyword>
<proteinExistence type="predicted"/>
<dbReference type="Gene3D" id="3.10.20.810">
    <property type="entry name" value="Phosphoribosyl-AMP cyclohydrolase"/>
    <property type="match status" value="1"/>
</dbReference>
<dbReference type="GO" id="GO:0004635">
    <property type="term" value="F:phosphoribosyl-AMP cyclohydrolase activity"/>
    <property type="evidence" value="ECO:0007669"/>
    <property type="project" value="UniProtKB-EC"/>
</dbReference>
<keyword evidence="6" id="KW-0368">Histidine biosynthesis</keyword>
<evidence type="ECO:0000313" key="8">
    <source>
        <dbReference type="EMBL" id="TGK21265.1"/>
    </source>
</evidence>
<organism evidence="8 9">
    <name type="scientific">Leptospira fluminis</name>
    <dbReference type="NCBI Taxonomy" id="2484979"/>
    <lineage>
        <taxon>Bacteria</taxon>
        <taxon>Pseudomonadati</taxon>
        <taxon>Spirochaetota</taxon>
        <taxon>Spirochaetia</taxon>
        <taxon>Leptospirales</taxon>
        <taxon>Leptospiraceae</taxon>
        <taxon>Leptospira</taxon>
    </lineage>
</organism>
<dbReference type="GO" id="GO:0000105">
    <property type="term" value="P:L-histidine biosynthetic process"/>
    <property type="evidence" value="ECO:0007669"/>
    <property type="project" value="UniProtKB-UniPathway"/>
</dbReference>
<evidence type="ECO:0000256" key="5">
    <source>
        <dbReference type="ARBA" id="ARBA00022801"/>
    </source>
</evidence>
<keyword evidence="4" id="KW-0028">Amino-acid biosynthesis</keyword>
<dbReference type="RefSeq" id="WP_135812554.1">
    <property type="nucleotide sequence ID" value="NZ_RQEV01000003.1"/>
</dbReference>
<dbReference type="UniPathway" id="UPA00031">
    <property type="reaction ID" value="UER00008"/>
</dbReference>
<evidence type="ECO:0000256" key="6">
    <source>
        <dbReference type="ARBA" id="ARBA00023102"/>
    </source>
</evidence>
<protein>
    <recommendedName>
        <fullName evidence="3">phosphoribosyl-AMP cyclohydrolase</fullName>
        <ecNumber evidence="3">3.5.4.19</ecNumber>
    </recommendedName>
</protein>
<dbReference type="InterPro" id="IPR002496">
    <property type="entry name" value="PRib_AMP_CycHydrolase_dom"/>
</dbReference>
<dbReference type="Pfam" id="PF01502">
    <property type="entry name" value="PRA-CH"/>
    <property type="match status" value="1"/>
</dbReference>
<dbReference type="InterPro" id="IPR038019">
    <property type="entry name" value="PRib_AMP_CycHydrolase_sf"/>
</dbReference>
<evidence type="ECO:0000256" key="4">
    <source>
        <dbReference type="ARBA" id="ARBA00022605"/>
    </source>
</evidence>
<dbReference type="PANTHER" id="PTHR42945:SF1">
    <property type="entry name" value="HISTIDINE BIOSYNTHESIS BIFUNCTIONAL PROTEIN HIS7"/>
    <property type="match status" value="1"/>
</dbReference>